<feature type="chain" id="PRO_5012070866" description="Fenitrothion hydrolase" evidence="2">
    <location>
        <begin position="21"/>
        <end position="461"/>
    </location>
</feature>
<proteinExistence type="predicted"/>
<feature type="transmembrane region" description="Helical" evidence="1">
    <location>
        <begin position="38"/>
        <end position="63"/>
    </location>
</feature>
<dbReference type="STRING" id="337701.SAMN05444398_110103"/>
<gene>
    <name evidence="3" type="ORF">SAMN05444398_110103</name>
</gene>
<keyword evidence="4" id="KW-1185">Reference proteome</keyword>
<feature type="transmembrane region" description="Helical" evidence="1">
    <location>
        <begin position="399"/>
        <end position="422"/>
    </location>
</feature>
<feature type="transmembrane region" description="Helical" evidence="1">
    <location>
        <begin position="299"/>
        <end position="320"/>
    </location>
</feature>
<organism evidence="3 4">
    <name type="scientific">Roseovarius pacificus</name>
    <dbReference type="NCBI Taxonomy" id="337701"/>
    <lineage>
        <taxon>Bacteria</taxon>
        <taxon>Pseudomonadati</taxon>
        <taxon>Pseudomonadota</taxon>
        <taxon>Alphaproteobacteria</taxon>
        <taxon>Rhodobacterales</taxon>
        <taxon>Roseobacteraceae</taxon>
        <taxon>Roseovarius</taxon>
    </lineage>
</organism>
<feature type="transmembrane region" description="Helical" evidence="1">
    <location>
        <begin position="75"/>
        <end position="95"/>
    </location>
</feature>
<protein>
    <recommendedName>
        <fullName evidence="5">Fenitrothion hydrolase</fullName>
    </recommendedName>
</protein>
<keyword evidence="1" id="KW-1133">Transmembrane helix</keyword>
<dbReference type="OrthoDB" id="8168962at2"/>
<feature type="transmembrane region" description="Helical" evidence="1">
    <location>
        <begin position="107"/>
        <end position="126"/>
    </location>
</feature>
<keyword evidence="1" id="KW-0812">Transmembrane</keyword>
<feature type="transmembrane region" description="Helical" evidence="1">
    <location>
        <begin position="255"/>
        <end position="279"/>
    </location>
</feature>
<feature type="transmembrane region" description="Helical" evidence="1">
    <location>
        <begin position="158"/>
        <end position="177"/>
    </location>
</feature>
<feature type="transmembrane region" description="Helical" evidence="1">
    <location>
        <begin position="189"/>
        <end position="211"/>
    </location>
</feature>
<name>A0A1M7GBR2_9RHOB</name>
<reference evidence="3 4" key="1">
    <citation type="submission" date="2016-11" db="EMBL/GenBank/DDBJ databases">
        <authorList>
            <person name="Jaros S."/>
            <person name="Januszkiewicz K."/>
            <person name="Wedrychowicz H."/>
        </authorList>
    </citation>
    <scope>NUCLEOTIDE SEQUENCE [LARGE SCALE GENOMIC DNA]</scope>
    <source>
        <strain evidence="3 4">DSM 29589</strain>
    </source>
</reference>
<dbReference type="EMBL" id="FRBR01000010">
    <property type="protein sequence ID" value="SHM13822.1"/>
    <property type="molecule type" value="Genomic_DNA"/>
</dbReference>
<feature type="signal peptide" evidence="2">
    <location>
        <begin position="1"/>
        <end position="20"/>
    </location>
</feature>
<evidence type="ECO:0000256" key="2">
    <source>
        <dbReference type="SAM" id="SignalP"/>
    </source>
</evidence>
<keyword evidence="1" id="KW-0472">Membrane</keyword>
<evidence type="ECO:0000256" key="1">
    <source>
        <dbReference type="SAM" id="Phobius"/>
    </source>
</evidence>
<keyword evidence="2" id="KW-0732">Signal</keyword>
<accession>A0A1M7GBR2</accession>
<evidence type="ECO:0000313" key="4">
    <source>
        <dbReference type="Proteomes" id="UP000183974"/>
    </source>
</evidence>
<evidence type="ECO:0000313" key="3">
    <source>
        <dbReference type="EMBL" id="SHM13822.1"/>
    </source>
</evidence>
<dbReference type="Proteomes" id="UP000183974">
    <property type="component" value="Unassembled WGS sequence"/>
</dbReference>
<sequence>MRRVALISGGLTLVAGQAFAHASEQGFVLLLPTDIYSAAGMAVVALTVILLAVLPSWVATRLFHPFAIIPRPDIALHHVTSCLSALLVAFLVWRGLTGTHDPLVNPLPLFIWVVWWVAMVSLQGIIGNHWRWTNPWTGPAAVLGRLTGSTALMRYPSVLGYAPGIVIFLGFGGFLLADPAPTDPGRLALVVGGYWYLTLMGVTLFGPRWMVRGEALTILMRAYARVGLLGRLRGRIAVGLWGWQGLTRPQISGGLAVFIILMLGTGSFDGVNETFLWMGFLGINPLEFPGRSAVITQNLVGMLVANLALITVFAACLALGERLAGTRRPTAEAVRLFAPSLLPIALAYHIAHYLTVLLVDGQYVIAWLTDPLNTGADLLGLGDFHVTTGFLNIPATVKLIWLTQAGAVVIGHVIAILLAHAVAVRGHGSNWRAILGQAPLAAFMIGYTFFGLWLLASPRGV</sequence>
<evidence type="ECO:0008006" key="5">
    <source>
        <dbReference type="Google" id="ProtNLM"/>
    </source>
</evidence>
<dbReference type="AlphaFoldDB" id="A0A1M7GBR2"/>
<feature type="transmembrane region" description="Helical" evidence="1">
    <location>
        <begin position="434"/>
        <end position="456"/>
    </location>
</feature>
<feature type="transmembrane region" description="Helical" evidence="1">
    <location>
        <begin position="332"/>
        <end position="351"/>
    </location>
</feature>